<keyword evidence="2" id="KW-1185">Reference proteome</keyword>
<protein>
    <submittedName>
        <fullName evidence="1">Uncharacterized protein</fullName>
    </submittedName>
</protein>
<dbReference type="EMBL" id="JARPTC010000003">
    <property type="protein sequence ID" value="MDO7786094.1"/>
    <property type="molecule type" value="Genomic_DNA"/>
</dbReference>
<sequence>MVKKFIDIRKKEDGLNELDGNDVQNIKLLVNYIFEYFNNYIHSPDVKGGNALHREKIDKYYQQLEEYEPEVREWLAEIYDDYGKQILRNVGSILKKDRYFFLYNKDSEFREVSYDCYSKLIKKLPFLKNQTEMLFLLIKDYQRIQIQRDLKSGSPTIPFISDSISEWIETTWTKYQIDLTLFVDDWLMYFSNHEKIWPITHRKKSTEAWLEYEYDYKQKSNLFNLDSLYRDMPKKPYTKGKKQWFEILMMHEWLHSFVDKDESYWQEYLGKTLGSIE</sequence>
<evidence type="ECO:0000313" key="2">
    <source>
        <dbReference type="Proteomes" id="UP001172911"/>
    </source>
</evidence>
<dbReference type="Proteomes" id="UP001172911">
    <property type="component" value="Unassembled WGS sequence"/>
</dbReference>
<organism evidence="1 2">
    <name type="scientific">Desulforamulus aquiferis</name>
    <dbReference type="NCBI Taxonomy" id="1397668"/>
    <lineage>
        <taxon>Bacteria</taxon>
        <taxon>Bacillati</taxon>
        <taxon>Bacillota</taxon>
        <taxon>Clostridia</taxon>
        <taxon>Eubacteriales</taxon>
        <taxon>Peptococcaceae</taxon>
        <taxon>Desulforamulus</taxon>
    </lineage>
</organism>
<dbReference type="AlphaFoldDB" id="A0AAW7Z8U4"/>
<comment type="caution">
    <text evidence="1">The sequence shown here is derived from an EMBL/GenBank/DDBJ whole genome shotgun (WGS) entry which is preliminary data.</text>
</comment>
<proteinExistence type="predicted"/>
<reference evidence="1" key="2">
    <citation type="submission" date="2023-03" db="EMBL/GenBank/DDBJ databases">
        <authorList>
            <person name="Zhang Z."/>
        </authorList>
    </citation>
    <scope>NUCLEOTIDE SEQUENCE</scope>
    <source>
        <strain evidence="1">DSA</strain>
    </source>
</reference>
<evidence type="ECO:0000313" key="1">
    <source>
        <dbReference type="EMBL" id="MDO7786094.1"/>
    </source>
</evidence>
<gene>
    <name evidence="1" type="ORF">P6N53_02520</name>
</gene>
<accession>A0AAW7Z8U4</accession>
<dbReference type="RefSeq" id="WP_304540920.1">
    <property type="nucleotide sequence ID" value="NZ_JARPTC010000003.1"/>
</dbReference>
<reference evidence="1" key="1">
    <citation type="journal article" date="2023" name="J. Hazard. Mater.">
        <title>Anaerobic biodegradation of pyrene and benzo[a]pyrene by a new sulfate-reducing Desulforamulus aquiferis strain DSA.</title>
        <authorList>
            <person name="Zhang Z."/>
            <person name="Sun J."/>
            <person name="Gong X."/>
            <person name="Wang C."/>
            <person name="Wang H."/>
        </authorList>
    </citation>
    <scope>NUCLEOTIDE SEQUENCE</scope>
    <source>
        <strain evidence="1">DSA</strain>
    </source>
</reference>
<name>A0AAW7Z8U4_9FIRM</name>